<feature type="compositionally biased region" description="Pro residues" evidence="1">
    <location>
        <begin position="233"/>
        <end position="248"/>
    </location>
</feature>
<gene>
    <name evidence="3" type="ORF">LAUMK13_03075</name>
</gene>
<protein>
    <submittedName>
        <fullName evidence="3">Uncharacterized protein</fullName>
    </submittedName>
</protein>
<evidence type="ECO:0000313" key="4">
    <source>
        <dbReference type="Proteomes" id="UP000267289"/>
    </source>
</evidence>
<dbReference type="AlphaFoldDB" id="A0A498Q5A5"/>
<dbReference type="RefSeq" id="WP_099193577.1">
    <property type="nucleotide sequence ID" value="NZ_UPHQ01000159.1"/>
</dbReference>
<feature type="region of interest" description="Disordered" evidence="1">
    <location>
        <begin position="384"/>
        <end position="438"/>
    </location>
</feature>
<dbReference type="Proteomes" id="UP000267289">
    <property type="component" value="Unassembled WGS sequence"/>
</dbReference>
<accession>A0A498Q5A5</accession>
<keyword evidence="2" id="KW-0472">Membrane</keyword>
<name>A0A498Q5A5_9MYCO</name>
<feature type="transmembrane region" description="Helical" evidence="2">
    <location>
        <begin position="122"/>
        <end position="142"/>
    </location>
</feature>
<feature type="compositionally biased region" description="Low complexity" evidence="1">
    <location>
        <begin position="292"/>
        <end position="340"/>
    </location>
</feature>
<feature type="compositionally biased region" description="Basic and acidic residues" evidence="1">
    <location>
        <begin position="1"/>
        <end position="22"/>
    </location>
</feature>
<evidence type="ECO:0000256" key="2">
    <source>
        <dbReference type="SAM" id="Phobius"/>
    </source>
</evidence>
<keyword evidence="4" id="KW-1185">Reference proteome</keyword>
<organism evidence="3 4">
    <name type="scientific">Mycobacterium innocens</name>
    <dbReference type="NCBI Taxonomy" id="2341083"/>
    <lineage>
        <taxon>Bacteria</taxon>
        <taxon>Bacillati</taxon>
        <taxon>Actinomycetota</taxon>
        <taxon>Actinomycetes</taxon>
        <taxon>Mycobacteriales</taxon>
        <taxon>Mycobacteriaceae</taxon>
        <taxon>Mycobacterium</taxon>
    </lineage>
</organism>
<sequence>MTAKREARVPGNRRGSDRRGGGDRSAATNRHPAADSASRRSRAGKTTAPHREARMPKSGPQTSPMPRPVDRPARPKNTSQAKARAKARKAKAPKVVRPKLSERLAVRLASVDLRPRTLLSKVPFVVLVIGSLGVGLALTLWLSTDAAERSYQLSHARERTRILQQQKEALERDVREAGSAPALAEAARKQGMIPTRDTAHLVQAPDGNWVVVGTPKPADGVPPPPLNTKLPEEGPPPPPKPPVVPPEVPVRVLPGPGDQTPPARSGPQLLPRTPDGASTLGADSNHLPGQLPGVPGSVAVPGQAPGVPGSVAVPGQAPGVPGSVAVPGQAPGVPGQLPLQLQPPAPVGSAPAAPVQLPGQVPAPVPAEVPIPLQSGTAAPVLGVPPAPAAPMTPVAPAAPAPPVSVHAPQPIPPPAPSNGEQFVPVTPTVPAAPGGPR</sequence>
<evidence type="ECO:0000256" key="1">
    <source>
        <dbReference type="SAM" id="MobiDB-lite"/>
    </source>
</evidence>
<dbReference type="EMBL" id="UPHQ01000159">
    <property type="protein sequence ID" value="VBA40481.1"/>
    <property type="molecule type" value="Genomic_DNA"/>
</dbReference>
<dbReference type="OrthoDB" id="4761313at2"/>
<feature type="compositionally biased region" description="Basic residues" evidence="1">
    <location>
        <begin position="83"/>
        <end position="95"/>
    </location>
</feature>
<reference evidence="3 4" key="1">
    <citation type="submission" date="2018-09" db="EMBL/GenBank/DDBJ databases">
        <authorList>
            <person name="Tagini F."/>
        </authorList>
    </citation>
    <scope>NUCLEOTIDE SEQUENCE [LARGE SCALE GENOMIC DNA]</scope>
    <source>
        <strain evidence="3 4">MK13</strain>
    </source>
</reference>
<feature type="compositionally biased region" description="Low complexity" evidence="1">
    <location>
        <begin position="424"/>
        <end position="438"/>
    </location>
</feature>
<evidence type="ECO:0000313" key="3">
    <source>
        <dbReference type="EMBL" id="VBA40481.1"/>
    </source>
</evidence>
<feature type="region of interest" description="Disordered" evidence="1">
    <location>
        <begin position="212"/>
        <end position="353"/>
    </location>
</feature>
<proteinExistence type="predicted"/>
<keyword evidence="2" id="KW-0812">Transmembrane</keyword>
<feature type="region of interest" description="Disordered" evidence="1">
    <location>
        <begin position="1"/>
        <end position="95"/>
    </location>
</feature>
<keyword evidence="2" id="KW-1133">Transmembrane helix</keyword>